<dbReference type="KEGG" id="lmat:92513847"/>
<dbReference type="RefSeq" id="XP_067176703.1">
    <property type="nucleotide sequence ID" value="XM_067321335.1"/>
</dbReference>
<evidence type="ECO:0000313" key="2">
    <source>
        <dbReference type="EMBL" id="KAG5472403.1"/>
    </source>
</evidence>
<feature type="region of interest" description="Disordered" evidence="1">
    <location>
        <begin position="336"/>
        <end position="403"/>
    </location>
</feature>
<keyword evidence="3" id="KW-1185">Reference proteome</keyword>
<reference evidence="3" key="2">
    <citation type="journal article" date="2021" name="Sci. Data">
        <title>Chromosome-scale genome sequencing, assembly and annotation of six genomes from subfamily Leishmaniinae.</title>
        <authorList>
            <person name="Almutairi H."/>
            <person name="Urbaniak M.D."/>
            <person name="Bates M.D."/>
            <person name="Jariyapan N."/>
            <person name="Kwakye-Nuako G."/>
            <person name="Thomaz Soccol V."/>
            <person name="Al-Salem W.S."/>
            <person name="Dillon R.J."/>
            <person name="Bates P.A."/>
            <person name="Gatherer D."/>
        </authorList>
    </citation>
    <scope>NUCLEOTIDE SEQUENCE [LARGE SCALE GENOMIC DNA]</scope>
</reference>
<sequence length="557" mass="58786">MASIPEAITVVVPSFATVTLIPAPGFHLEGAAESSGSPLAAVAPRTLRVPITASMTVRELAKGAMMRYMLSLRRTARGKNGVVRQLCRTGIVVTDVYLLLSGDAERPTVAAAEEAGGGGKTGTPPTHKVELLSDDCVVQVVQVMRETVHMCFRAANAAAKKSVTSPKQAASTAEAHSTGEDWATKAEALTAARAEDASDSLNIDATTAAVAVGGSSFKGPRVPGRDVAMINALASPCASSTVSDAAPERSNSTPIGARQHSETMVHSVRSTEDSGCDEGEKEKEEQENIALSIAALREREAQRIRWGPEAHKHFADNYVSSPEKIMVGRFKCGLRPPPAVQLNPTRTSSSASSVGSVSETPSPTASKDSADIAKVDRGCWSPPPVGASKKTDSDEEQHRQQRCDDQCLPSTLLKRHRSDLLLRSRSESSSVERISERLASLITTEPKCAQVVTWPAISTAKAVCSAAEEVTVGRQPIAPNDRRQDDLSCLAVTPVDAAVRAGTPPSDPSTVAKPVVTVVARQLSFDEEGDIAPKHSGVPSDPLATTPMCNMRRVIQG</sequence>
<dbReference type="AlphaFoldDB" id="A0A836KNL4"/>
<dbReference type="GeneID" id="92513847"/>
<dbReference type="SMR" id="A0A836KNL4"/>
<protein>
    <submittedName>
        <fullName evidence="2">Uncharacterized protein</fullName>
    </submittedName>
</protein>
<proteinExistence type="predicted"/>
<evidence type="ECO:0000256" key="1">
    <source>
        <dbReference type="SAM" id="MobiDB-lite"/>
    </source>
</evidence>
<gene>
    <name evidence="2" type="ORF">LSCM1_03802</name>
</gene>
<name>A0A836KNL4_9TRYP</name>
<feature type="compositionally biased region" description="Basic and acidic residues" evidence="1">
    <location>
        <begin position="389"/>
        <end position="403"/>
    </location>
</feature>
<accession>A0A836KNL4</accession>
<feature type="region of interest" description="Disordered" evidence="1">
    <location>
        <begin position="239"/>
        <end position="285"/>
    </location>
</feature>
<dbReference type="OrthoDB" id="266943at2759"/>
<evidence type="ECO:0000313" key="3">
    <source>
        <dbReference type="Proteomes" id="UP000673552"/>
    </source>
</evidence>
<dbReference type="Proteomes" id="UP000673552">
    <property type="component" value="Unassembled WGS sequence"/>
</dbReference>
<organism evidence="2 3">
    <name type="scientific">Leishmania martiniquensis</name>
    <dbReference type="NCBI Taxonomy" id="1580590"/>
    <lineage>
        <taxon>Eukaryota</taxon>
        <taxon>Discoba</taxon>
        <taxon>Euglenozoa</taxon>
        <taxon>Kinetoplastea</taxon>
        <taxon>Metakinetoplastina</taxon>
        <taxon>Trypanosomatida</taxon>
        <taxon>Trypanosomatidae</taxon>
        <taxon>Leishmaniinae</taxon>
        <taxon>Leishmania</taxon>
    </lineage>
</organism>
<comment type="caution">
    <text evidence="2">The sequence shown here is derived from an EMBL/GenBank/DDBJ whole genome shotgun (WGS) entry which is preliminary data.</text>
</comment>
<dbReference type="EMBL" id="JAFEUZ010000030">
    <property type="protein sequence ID" value="KAG5472403.1"/>
    <property type="molecule type" value="Genomic_DNA"/>
</dbReference>
<feature type="compositionally biased region" description="Polar residues" evidence="1">
    <location>
        <begin position="239"/>
        <end position="254"/>
    </location>
</feature>
<reference evidence="3" key="1">
    <citation type="journal article" date="2021" name="Microbiol. Resour. Announc.">
        <title>LGAAP: Leishmaniinae Genome Assembly and Annotation Pipeline.</title>
        <authorList>
            <person name="Almutairi H."/>
            <person name="Urbaniak M.D."/>
            <person name="Bates M.D."/>
            <person name="Jariyapan N."/>
            <person name="Kwakye-Nuako G."/>
            <person name="Thomaz-Soccol V."/>
            <person name="Al-Salem W.S."/>
            <person name="Dillon R.J."/>
            <person name="Bates P.A."/>
            <person name="Gatherer D."/>
        </authorList>
    </citation>
    <scope>NUCLEOTIDE SEQUENCE [LARGE SCALE GENOMIC DNA]</scope>
</reference>
<feature type="compositionally biased region" description="Low complexity" evidence="1">
    <location>
        <begin position="344"/>
        <end position="364"/>
    </location>
</feature>
<feature type="compositionally biased region" description="Basic and acidic residues" evidence="1">
    <location>
        <begin position="368"/>
        <end position="377"/>
    </location>
</feature>